<dbReference type="GO" id="GO:0003743">
    <property type="term" value="F:translation initiation factor activity"/>
    <property type="evidence" value="ECO:0007669"/>
    <property type="project" value="UniProtKB-UniRule"/>
</dbReference>
<dbReference type="Proteomes" id="UP000654075">
    <property type="component" value="Unassembled WGS sequence"/>
</dbReference>
<dbReference type="GO" id="GO:0005852">
    <property type="term" value="C:eukaryotic translation initiation factor 3 complex"/>
    <property type="evidence" value="ECO:0007669"/>
    <property type="project" value="UniProtKB-UniRule"/>
</dbReference>
<evidence type="ECO:0000256" key="2">
    <source>
        <dbReference type="ARBA" id="ARBA00022540"/>
    </source>
</evidence>
<keyword evidence="1 4" id="KW-0963">Cytoplasm</keyword>
<feature type="domain" description="MPN" evidence="6">
    <location>
        <begin position="17"/>
        <end position="153"/>
    </location>
</feature>
<dbReference type="AlphaFoldDB" id="A0A813FHT2"/>
<organism evidence="7 8">
    <name type="scientific">Polarella glacialis</name>
    <name type="common">Dinoflagellate</name>
    <dbReference type="NCBI Taxonomy" id="89957"/>
    <lineage>
        <taxon>Eukaryota</taxon>
        <taxon>Sar</taxon>
        <taxon>Alveolata</taxon>
        <taxon>Dinophyceae</taxon>
        <taxon>Suessiales</taxon>
        <taxon>Suessiaceae</taxon>
        <taxon>Polarella</taxon>
    </lineage>
</organism>
<keyword evidence="2 4" id="KW-0396">Initiation factor</keyword>
<dbReference type="GO" id="GO:0001732">
    <property type="term" value="P:formation of cytoplasmic translation initiation complex"/>
    <property type="evidence" value="ECO:0007669"/>
    <property type="project" value="UniProtKB-UniRule"/>
</dbReference>
<comment type="subunit">
    <text evidence="4">Component of the eukaryotic translation initiation factor 3 (eIF-3) complex.</text>
</comment>
<dbReference type="OMA" id="RLETMCA"/>
<evidence type="ECO:0000256" key="4">
    <source>
        <dbReference type="HAMAP-Rule" id="MF_03007"/>
    </source>
</evidence>
<dbReference type="Gene3D" id="3.40.140.10">
    <property type="entry name" value="Cytidine Deaminase, domain 2"/>
    <property type="match status" value="1"/>
</dbReference>
<comment type="similarity">
    <text evidence="4">Belongs to the eIF-3 subunit H family.</text>
</comment>
<keyword evidence="8" id="KW-1185">Reference proteome</keyword>
<protein>
    <recommendedName>
        <fullName evidence="4">Eukaryotic translation initiation factor 3 subunit H</fullName>
        <shortName evidence="4">eIF3h</shortName>
    </recommendedName>
</protein>
<proteinExistence type="inferred from homology"/>
<evidence type="ECO:0000256" key="5">
    <source>
        <dbReference type="SAM" id="MobiDB-lite"/>
    </source>
</evidence>
<dbReference type="InterPro" id="IPR050242">
    <property type="entry name" value="JAMM_MPN+_peptidase_M67A"/>
</dbReference>
<comment type="function">
    <text evidence="4">Component of the eukaryotic translation initiation factor 3 (eIF-3) complex, which is involved in protein synthesis of a specialized repertoire of mRNAs and, together with other initiation factors, stimulates binding of mRNA and methionyl-tRNAi to the 40S ribosome. The eIF-3 complex specifically targets and initiates translation of a subset of mRNAs involved in cell proliferation.</text>
</comment>
<dbReference type="PROSITE" id="PS50249">
    <property type="entry name" value="MPN"/>
    <property type="match status" value="1"/>
</dbReference>
<dbReference type="GO" id="GO:0016282">
    <property type="term" value="C:eukaryotic 43S preinitiation complex"/>
    <property type="evidence" value="ECO:0007669"/>
    <property type="project" value="UniProtKB-UniRule"/>
</dbReference>
<sequence length="309" mass="34492">MKSAVIDEKVGEEIKQVEIDALVILQIMKHCRQHVPHPVTGQLLGLDVDDTLQVTHCFGYVQKNSEEAGQHTADDGEQYQMEMLRRLREVNVDSNTVGWYQTTHLGQFFSDTVIQTQYEYQIQIPRTILLVYDPLQSAIGKPSFKAFRLTPAFMAKHTEARDANSSALNDFNSADMFMEIPISINSPVIVESFLLDWCISDPIGTTTQLDTLDVENQAFVEKNVQLLISSLQDLAEEQNKLQMHERNQARGGGKGGGKGKWGGGPPRQLDTMILSQQIQNYCKQINDFAGDSFGKLFLLSNKPAGSQGA</sequence>
<reference evidence="7" key="1">
    <citation type="submission" date="2021-02" db="EMBL/GenBank/DDBJ databases">
        <authorList>
            <person name="Dougan E. K."/>
            <person name="Rhodes N."/>
            <person name="Thang M."/>
            <person name="Chan C."/>
        </authorList>
    </citation>
    <scope>NUCLEOTIDE SEQUENCE</scope>
</reference>
<comment type="caution">
    <text evidence="7">The sequence shown here is derived from an EMBL/GenBank/DDBJ whole genome shotgun (WGS) entry which is preliminary data.</text>
</comment>
<keyword evidence="3 4" id="KW-0648">Protein biosynthesis</keyword>
<dbReference type="SMART" id="SM00232">
    <property type="entry name" value="JAB_MPN"/>
    <property type="match status" value="1"/>
</dbReference>
<dbReference type="CDD" id="cd08065">
    <property type="entry name" value="MPN_eIF3h"/>
    <property type="match status" value="1"/>
</dbReference>
<feature type="compositionally biased region" description="Gly residues" evidence="5">
    <location>
        <begin position="250"/>
        <end position="265"/>
    </location>
</feature>
<dbReference type="InterPro" id="IPR000555">
    <property type="entry name" value="JAMM/MPN+_dom"/>
</dbReference>
<dbReference type="GO" id="GO:0033290">
    <property type="term" value="C:eukaryotic 48S preinitiation complex"/>
    <property type="evidence" value="ECO:0007669"/>
    <property type="project" value="UniProtKB-UniRule"/>
</dbReference>
<dbReference type="Pfam" id="PF01398">
    <property type="entry name" value="JAB"/>
    <property type="match status" value="1"/>
</dbReference>
<dbReference type="HAMAP" id="MF_03007">
    <property type="entry name" value="eIF3h"/>
    <property type="match status" value="1"/>
</dbReference>
<comment type="subcellular location">
    <subcellularLocation>
        <location evidence="4">Cytoplasm</location>
    </subcellularLocation>
</comment>
<name>A0A813FHT2_POLGL</name>
<evidence type="ECO:0000256" key="1">
    <source>
        <dbReference type="ARBA" id="ARBA00022490"/>
    </source>
</evidence>
<feature type="region of interest" description="Disordered" evidence="5">
    <location>
        <begin position="245"/>
        <end position="266"/>
    </location>
</feature>
<evidence type="ECO:0000259" key="6">
    <source>
        <dbReference type="PROSITE" id="PS50249"/>
    </source>
</evidence>
<dbReference type="PANTHER" id="PTHR10410">
    <property type="entry name" value="EUKARYOTIC TRANSLATION INITIATION FACTOR 3 -RELATED"/>
    <property type="match status" value="1"/>
</dbReference>
<gene>
    <name evidence="7" type="ORF">PGLA1383_LOCUS30725</name>
</gene>
<dbReference type="EMBL" id="CAJNNV010025183">
    <property type="protein sequence ID" value="CAE8612940.1"/>
    <property type="molecule type" value="Genomic_DNA"/>
</dbReference>
<dbReference type="GO" id="GO:0008237">
    <property type="term" value="F:metallopeptidase activity"/>
    <property type="evidence" value="ECO:0007669"/>
    <property type="project" value="InterPro"/>
</dbReference>
<evidence type="ECO:0000313" key="7">
    <source>
        <dbReference type="EMBL" id="CAE8612940.1"/>
    </source>
</evidence>
<dbReference type="InterPro" id="IPR045810">
    <property type="entry name" value="eIF3h_C"/>
</dbReference>
<evidence type="ECO:0000313" key="8">
    <source>
        <dbReference type="Proteomes" id="UP000654075"/>
    </source>
</evidence>
<dbReference type="OrthoDB" id="10265695at2759"/>
<evidence type="ECO:0000256" key="3">
    <source>
        <dbReference type="ARBA" id="ARBA00022917"/>
    </source>
</evidence>
<accession>A0A813FHT2</accession>
<dbReference type="Pfam" id="PF19445">
    <property type="entry name" value="eIF3h_C"/>
    <property type="match status" value="1"/>
</dbReference>
<dbReference type="InterPro" id="IPR037518">
    <property type="entry name" value="MPN"/>
</dbReference>
<dbReference type="InterPro" id="IPR027524">
    <property type="entry name" value="eIF3h"/>
</dbReference>